<sequence>MSVWAKGCPYVIASAARDHPPGEEFWRRTGNIRMRPFADRVEVSILNWGLAGGSDRWANKYPHPTQWYDNRCTSTHAPWRNFGPETEFHETKALSTVSECRFRIVIT</sequence>
<dbReference type="EMBL" id="NMUH01000126">
    <property type="protein sequence ID" value="MQL72315.1"/>
    <property type="molecule type" value="Genomic_DNA"/>
</dbReference>
<gene>
    <name evidence="1" type="ORF">Taro_004638</name>
</gene>
<organism evidence="1 2">
    <name type="scientific">Colocasia esculenta</name>
    <name type="common">Wild taro</name>
    <name type="synonym">Arum esculentum</name>
    <dbReference type="NCBI Taxonomy" id="4460"/>
    <lineage>
        <taxon>Eukaryota</taxon>
        <taxon>Viridiplantae</taxon>
        <taxon>Streptophyta</taxon>
        <taxon>Embryophyta</taxon>
        <taxon>Tracheophyta</taxon>
        <taxon>Spermatophyta</taxon>
        <taxon>Magnoliopsida</taxon>
        <taxon>Liliopsida</taxon>
        <taxon>Araceae</taxon>
        <taxon>Aroideae</taxon>
        <taxon>Colocasieae</taxon>
        <taxon>Colocasia</taxon>
    </lineage>
</organism>
<dbReference type="AlphaFoldDB" id="A0A843TMM5"/>
<comment type="caution">
    <text evidence="1">The sequence shown here is derived from an EMBL/GenBank/DDBJ whole genome shotgun (WGS) entry which is preliminary data.</text>
</comment>
<dbReference type="Proteomes" id="UP000652761">
    <property type="component" value="Unassembled WGS sequence"/>
</dbReference>
<name>A0A843TMM5_COLES</name>
<evidence type="ECO:0000313" key="2">
    <source>
        <dbReference type="Proteomes" id="UP000652761"/>
    </source>
</evidence>
<proteinExistence type="predicted"/>
<evidence type="ECO:0000313" key="1">
    <source>
        <dbReference type="EMBL" id="MQL72315.1"/>
    </source>
</evidence>
<keyword evidence="2" id="KW-1185">Reference proteome</keyword>
<accession>A0A843TMM5</accession>
<reference evidence="1" key="1">
    <citation type="submission" date="2017-07" db="EMBL/GenBank/DDBJ databases">
        <title>Taro Niue Genome Assembly and Annotation.</title>
        <authorList>
            <person name="Atibalentja N."/>
            <person name="Keating K."/>
            <person name="Fields C.J."/>
        </authorList>
    </citation>
    <scope>NUCLEOTIDE SEQUENCE</scope>
    <source>
        <strain evidence="1">Niue_2</strain>
        <tissue evidence="1">Leaf</tissue>
    </source>
</reference>
<protein>
    <submittedName>
        <fullName evidence="1">Uncharacterized protein</fullName>
    </submittedName>
</protein>